<evidence type="ECO:0000256" key="11">
    <source>
        <dbReference type="SAM" id="Phobius"/>
    </source>
</evidence>
<feature type="transmembrane region" description="Helical" evidence="11">
    <location>
        <begin position="221"/>
        <end position="240"/>
    </location>
</feature>
<keyword evidence="9" id="KW-0902">Two-component regulatory system</keyword>
<dbReference type="EMBL" id="JACHKA010000001">
    <property type="protein sequence ID" value="MBB5985532.1"/>
    <property type="molecule type" value="Genomic_DNA"/>
</dbReference>
<dbReference type="InterPro" id="IPR003594">
    <property type="entry name" value="HATPase_dom"/>
</dbReference>
<dbReference type="PROSITE" id="PS50109">
    <property type="entry name" value="HIS_KIN"/>
    <property type="match status" value="1"/>
</dbReference>
<feature type="domain" description="HAMP" evidence="13">
    <location>
        <begin position="241"/>
        <end position="296"/>
    </location>
</feature>
<dbReference type="Gene3D" id="1.10.287.130">
    <property type="match status" value="1"/>
</dbReference>
<dbReference type="SUPFAM" id="SSF55874">
    <property type="entry name" value="ATPase domain of HSP90 chaperone/DNA topoisomerase II/histidine kinase"/>
    <property type="match status" value="1"/>
</dbReference>
<gene>
    <name evidence="14" type="ORF">HNP60_001506</name>
</gene>
<dbReference type="PANTHER" id="PTHR45436">
    <property type="entry name" value="SENSOR HISTIDINE KINASE YKOH"/>
    <property type="match status" value="1"/>
</dbReference>
<dbReference type="Proteomes" id="UP001138540">
    <property type="component" value="Unassembled WGS sequence"/>
</dbReference>
<dbReference type="PANTHER" id="PTHR45436:SF5">
    <property type="entry name" value="SENSOR HISTIDINE KINASE TRCS"/>
    <property type="match status" value="1"/>
</dbReference>
<dbReference type="RefSeq" id="WP_184152047.1">
    <property type="nucleotide sequence ID" value="NZ_JACHKA010000001.1"/>
</dbReference>
<evidence type="ECO:0000256" key="5">
    <source>
        <dbReference type="ARBA" id="ARBA00022679"/>
    </source>
</evidence>
<evidence type="ECO:0000256" key="6">
    <source>
        <dbReference type="ARBA" id="ARBA00022692"/>
    </source>
</evidence>
<dbReference type="Gene3D" id="6.10.340.10">
    <property type="match status" value="1"/>
</dbReference>
<dbReference type="SMART" id="SM00304">
    <property type="entry name" value="HAMP"/>
    <property type="match status" value="1"/>
</dbReference>
<dbReference type="InterPro" id="IPR036097">
    <property type="entry name" value="HisK_dim/P_sf"/>
</dbReference>
<evidence type="ECO:0000256" key="3">
    <source>
        <dbReference type="ARBA" id="ARBA00012438"/>
    </source>
</evidence>
<dbReference type="Gene3D" id="3.30.565.10">
    <property type="entry name" value="Histidine kinase-like ATPase, C-terminal domain"/>
    <property type="match status" value="1"/>
</dbReference>
<dbReference type="PRINTS" id="PR00344">
    <property type="entry name" value="BCTRLSENSOR"/>
</dbReference>
<dbReference type="InterPro" id="IPR003661">
    <property type="entry name" value="HisK_dim/P_dom"/>
</dbReference>
<dbReference type="InterPro" id="IPR050428">
    <property type="entry name" value="TCS_sensor_his_kinase"/>
</dbReference>
<keyword evidence="6 11" id="KW-0812">Transmembrane</keyword>
<dbReference type="Pfam" id="PF13755">
    <property type="entry name" value="Sensor_TM1"/>
    <property type="match status" value="1"/>
</dbReference>
<dbReference type="SUPFAM" id="SSF158472">
    <property type="entry name" value="HAMP domain-like"/>
    <property type="match status" value="1"/>
</dbReference>
<dbReference type="Pfam" id="PF00672">
    <property type="entry name" value="HAMP"/>
    <property type="match status" value="1"/>
</dbReference>
<dbReference type="InterPro" id="IPR036890">
    <property type="entry name" value="HATPase_C_sf"/>
</dbReference>
<dbReference type="Pfam" id="PF00512">
    <property type="entry name" value="HisKA"/>
    <property type="match status" value="1"/>
</dbReference>
<dbReference type="InterPro" id="IPR003660">
    <property type="entry name" value="HAMP_dom"/>
</dbReference>
<keyword evidence="7 14" id="KW-0418">Kinase</keyword>
<evidence type="ECO:0000256" key="1">
    <source>
        <dbReference type="ARBA" id="ARBA00000085"/>
    </source>
</evidence>
<evidence type="ECO:0000256" key="10">
    <source>
        <dbReference type="ARBA" id="ARBA00023136"/>
    </source>
</evidence>
<comment type="subcellular location">
    <subcellularLocation>
        <location evidence="2">Membrane</location>
    </subcellularLocation>
</comment>
<dbReference type="SUPFAM" id="SSF47384">
    <property type="entry name" value="Homodimeric domain of signal transducing histidine kinase"/>
    <property type="match status" value="1"/>
</dbReference>
<feature type="domain" description="Histidine kinase" evidence="12">
    <location>
        <begin position="304"/>
        <end position="523"/>
    </location>
</feature>
<evidence type="ECO:0000259" key="12">
    <source>
        <dbReference type="PROSITE" id="PS50109"/>
    </source>
</evidence>
<keyword evidence="4" id="KW-0597">Phosphoprotein</keyword>
<feature type="transmembrane region" description="Helical" evidence="11">
    <location>
        <begin position="29"/>
        <end position="47"/>
    </location>
</feature>
<dbReference type="InterPro" id="IPR005467">
    <property type="entry name" value="His_kinase_dom"/>
</dbReference>
<keyword evidence="15" id="KW-1185">Reference proteome</keyword>
<dbReference type="SMART" id="SM00388">
    <property type="entry name" value="HisKA"/>
    <property type="match status" value="1"/>
</dbReference>
<accession>A0ABR6NE31</accession>
<keyword evidence="10 11" id="KW-0472">Membrane</keyword>
<organism evidence="14 15">
    <name type="scientific">Sphingobium lignivorans</name>
    <dbReference type="NCBI Taxonomy" id="2735886"/>
    <lineage>
        <taxon>Bacteria</taxon>
        <taxon>Pseudomonadati</taxon>
        <taxon>Pseudomonadota</taxon>
        <taxon>Alphaproteobacteria</taxon>
        <taxon>Sphingomonadales</taxon>
        <taxon>Sphingomonadaceae</taxon>
        <taxon>Sphingobium</taxon>
    </lineage>
</organism>
<protein>
    <recommendedName>
        <fullName evidence="3">histidine kinase</fullName>
        <ecNumber evidence="3">2.7.13.3</ecNumber>
    </recommendedName>
</protein>
<evidence type="ECO:0000256" key="7">
    <source>
        <dbReference type="ARBA" id="ARBA00022777"/>
    </source>
</evidence>
<dbReference type="InterPro" id="IPR025908">
    <property type="entry name" value="Sensor_TM1"/>
</dbReference>
<dbReference type="CDD" id="cd00075">
    <property type="entry name" value="HATPase"/>
    <property type="match status" value="1"/>
</dbReference>
<reference evidence="14 15" key="1">
    <citation type="submission" date="2020-08" db="EMBL/GenBank/DDBJ databases">
        <title>Exploring microbial biodiversity for novel pathways involved in the catabolism of aromatic compounds derived from lignin.</title>
        <authorList>
            <person name="Elkins J."/>
        </authorList>
    </citation>
    <scope>NUCLEOTIDE SEQUENCE [LARGE SCALE GENOMIC DNA]</scope>
    <source>
        <strain evidence="14 15">B1D3A</strain>
    </source>
</reference>
<dbReference type="InterPro" id="IPR004358">
    <property type="entry name" value="Sig_transdc_His_kin-like_C"/>
</dbReference>
<evidence type="ECO:0000313" key="14">
    <source>
        <dbReference type="EMBL" id="MBB5985532.1"/>
    </source>
</evidence>
<evidence type="ECO:0000256" key="9">
    <source>
        <dbReference type="ARBA" id="ARBA00023012"/>
    </source>
</evidence>
<proteinExistence type="predicted"/>
<name>A0ABR6NE31_9SPHN</name>
<dbReference type="CDD" id="cd00082">
    <property type="entry name" value="HisKA"/>
    <property type="match status" value="1"/>
</dbReference>
<evidence type="ECO:0000259" key="13">
    <source>
        <dbReference type="PROSITE" id="PS50885"/>
    </source>
</evidence>
<dbReference type="PROSITE" id="PS50885">
    <property type="entry name" value="HAMP"/>
    <property type="match status" value="1"/>
</dbReference>
<dbReference type="GO" id="GO:0004673">
    <property type="term" value="F:protein histidine kinase activity"/>
    <property type="evidence" value="ECO:0007669"/>
    <property type="project" value="UniProtKB-EC"/>
</dbReference>
<evidence type="ECO:0000256" key="8">
    <source>
        <dbReference type="ARBA" id="ARBA00022989"/>
    </source>
</evidence>
<dbReference type="Pfam" id="PF02518">
    <property type="entry name" value="HATPase_c"/>
    <property type="match status" value="1"/>
</dbReference>
<comment type="caution">
    <text evidence="14">The sequence shown here is derived from an EMBL/GenBank/DDBJ whole genome shotgun (WGS) entry which is preliminary data.</text>
</comment>
<comment type="catalytic activity">
    <reaction evidence="1">
        <text>ATP + protein L-histidine = ADP + protein N-phospho-L-histidine.</text>
        <dbReference type="EC" id="2.7.13.3"/>
    </reaction>
</comment>
<dbReference type="SMART" id="SM00387">
    <property type="entry name" value="HATPase_c"/>
    <property type="match status" value="1"/>
</dbReference>
<evidence type="ECO:0000313" key="15">
    <source>
        <dbReference type="Proteomes" id="UP001138540"/>
    </source>
</evidence>
<evidence type="ECO:0000256" key="2">
    <source>
        <dbReference type="ARBA" id="ARBA00004370"/>
    </source>
</evidence>
<keyword evidence="5 14" id="KW-0808">Transferase</keyword>
<sequence>MAPDIVSARNEERHASGEWTTRISLTRRILAVNVFALAILAGGFFYLDSYRTRLIDGRLVSMGRETALIVKAMELARARDRDSLLARSAQTTGMRLRLYDAPGNKLVDSFRLAPPTYRLRRPEQDPLHIRLARGIDRVVETLALASAPPYLVEPATDRLDRWPEARDAMRSGKPQAAYRFAPDRTPFLSVAHPLPGERQLLLATINASDITEIVRAERLRISLVLAAAILASVLLSLFLARTIVLPLRRLARAAVRVRLGRAREVIVPRLPDRRDEIGMLARAISDMSQALRQRIDATDAFAADVSHELKNPIASLRSALEGLSQIKDPALQAKLLDIAQDDVRRLDRLVSDIAEASRIDAQLSRTPFERIDIGRLIARIARGHTPRQGGPQVKVSYAGPARGSLFVMGDPQKIARVVDNLIDNAISFSPEGGRVRLFAEQQGDQVQVAIEDDGPGVPEAEREKIFRRFHSVRPERDGFGKHSGLGLAIARTILEGHHGVIWVEGRADGKKGARFVFTMPGATAPSAQGSE</sequence>
<evidence type="ECO:0000256" key="4">
    <source>
        <dbReference type="ARBA" id="ARBA00022553"/>
    </source>
</evidence>
<keyword evidence="8 11" id="KW-1133">Transmembrane helix</keyword>
<dbReference type="CDD" id="cd06225">
    <property type="entry name" value="HAMP"/>
    <property type="match status" value="1"/>
</dbReference>
<dbReference type="EC" id="2.7.13.3" evidence="3"/>